<name>A0A5B7CS92_PORTR</name>
<protein>
    <submittedName>
        <fullName evidence="1">Uncharacterized protein</fullName>
    </submittedName>
</protein>
<evidence type="ECO:0000313" key="2">
    <source>
        <dbReference type="Proteomes" id="UP000324222"/>
    </source>
</evidence>
<dbReference type="AlphaFoldDB" id="A0A5B7CS92"/>
<comment type="caution">
    <text evidence="1">The sequence shown here is derived from an EMBL/GenBank/DDBJ whole genome shotgun (WGS) entry which is preliminary data.</text>
</comment>
<evidence type="ECO:0000313" key="1">
    <source>
        <dbReference type="EMBL" id="MPC12627.1"/>
    </source>
</evidence>
<keyword evidence="2" id="KW-1185">Reference proteome</keyword>
<accession>A0A5B7CS92</accession>
<proteinExistence type="predicted"/>
<gene>
    <name evidence="1" type="ORF">E2C01_005331</name>
</gene>
<reference evidence="1 2" key="1">
    <citation type="submission" date="2019-05" db="EMBL/GenBank/DDBJ databases">
        <title>Another draft genome of Portunus trituberculatus and its Hox gene families provides insights of decapod evolution.</title>
        <authorList>
            <person name="Jeong J.-H."/>
            <person name="Song I."/>
            <person name="Kim S."/>
            <person name="Choi T."/>
            <person name="Kim D."/>
            <person name="Ryu S."/>
            <person name="Kim W."/>
        </authorList>
    </citation>
    <scope>NUCLEOTIDE SEQUENCE [LARGE SCALE GENOMIC DNA]</scope>
    <source>
        <tissue evidence="1">Muscle</tissue>
    </source>
</reference>
<dbReference type="EMBL" id="VSRR010000226">
    <property type="protein sequence ID" value="MPC12627.1"/>
    <property type="molecule type" value="Genomic_DNA"/>
</dbReference>
<dbReference type="Proteomes" id="UP000324222">
    <property type="component" value="Unassembled WGS sequence"/>
</dbReference>
<sequence length="65" mass="7916">MMLRRTEENSRVHEYGNRNIWAEGNIRHRVSKTKIKKFCYLICDPFWDSVLLSVQRLTTQYTLRL</sequence>
<organism evidence="1 2">
    <name type="scientific">Portunus trituberculatus</name>
    <name type="common">Swimming crab</name>
    <name type="synonym">Neptunus trituberculatus</name>
    <dbReference type="NCBI Taxonomy" id="210409"/>
    <lineage>
        <taxon>Eukaryota</taxon>
        <taxon>Metazoa</taxon>
        <taxon>Ecdysozoa</taxon>
        <taxon>Arthropoda</taxon>
        <taxon>Crustacea</taxon>
        <taxon>Multicrustacea</taxon>
        <taxon>Malacostraca</taxon>
        <taxon>Eumalacostraca</taxon>
        <taxon>Eucarida</taxon>
        <taxon>Decapoda</taxon>
        <taxon>Pleocyemata</taxon>
        <taxon>Brachyura</taxon>
        <taxon>Eubrachyura</taxon>
        <taxon>Portunoidea</taxon>
        <taxon>Portunidae</taxon>
        <taxon>Portuninae</taxon>
        <taxon>Portunus</taxon>
    </lineage>
</organism>